<dbReference type="AlphaFoldDB" id="A0A327VZC6"/>
<reference evidence="1 2" key="1">
    <citation type="submission" date="2018-06" db="EMBL/GenBank/DDBJ databases">
        <title>Genomic Encyclopedia of Archaeal and Bacterial Type Strains, Phase II (KMG-II): from individual species to whole genera.</title>
        <authorList>
            <person name="Goeker M."/>
        </authorList>
    </citation>
    <scope>NUCLEOTIDE SEQUENCE [LARGE SCALE GENOMIC DNA]</scope>
    <source>
        <strain evidence="1 2">DSM 29821</strain>
    </source>
</reference>
<evidence type="ECO:0000313" key="2">
    <source>
        <dbReference type="Proteomes" id="UP000249819"/>
    </source>
</evidence>
<dbReference type="EMBL" id="QLMA01000005">
    <property type="protein sequence ID" value="RAJ80265.1"/>
    <property type="molecule type" value="Genomic_DNA"/>
</dbReference>
<organism evidence="1 2">
    <name type="scientific">Chitinophaga dinghuensis</name>
    <dbReference type="NCBI Taxonomy" id="1539050"/>
    <lineage>
        <taxon>Bacteria</taxon>
        <taxon>Pseudomonadati</taxon>
        <taxon>Bacteroidota</taxon>
        <taxon>Chitinophagia</taxon>
        <taxon>Chitinophagales</taxon>
        <taxon>Chitinophagaceae</taxon>
        <taxon>Chitinophaga</taxon>
    </lineage>
</organism>
<keyword evidence="2" id="KW-1185">Reference proteome</keyword>
<gene>
    <name evidence="1" type="ORF">CLV59_105373</name>
</gene>
<protein>
    <submittedName>
        <fullName evidence="1">Uncharacterized protein</fullName>
    </submittedName>
</protein>
<sequence>MLTVISKITLSLTETILSADTLIREAVNRFICNANPYYNRFNLKNS</sequence>
<name>A0A327VZC6_9BACT</name>
<accession>A0A327VZC6</accession>
<proteinExistence type="predicted"/>
<comment type="caution">
    <text evidence="1">The sequence shown here is derived from an EMBL/GenBank/DDBJ whole genome shotgun (WGS) entry which is preliminary data.</text>
</comment>
<dbReference type="Proteomes" id="UP000249819">
    <property type="component" value="Unassembled WGS sequence"/>
</dbReference>
<evidence type="ECO:0000313" key="1">
    <source>
        <dbReference type="EMBL" id="RAJ80265.1"/>
    </source>
</evidence>